<dbReference type="Proteomes" id="UP000198680">
    <property type="component" value="Unassembled WGS sequence"/>
</dbReference>
<evidence type="ECO:0000256" key="2">
    <source>
        <dbReference type="ARBA" id="ARBA00022840"/>
    </source>
</evidence>
<dbReference type="GO" id="GO:0005524">
    <property type="term" value="F:ATP binding"/>
    <property type="evidence" value="ECO:0007669"/>
    <property type="project" value="UniProtKB-KW"/>
</dbReference>
<dbReference type="Gene3D" id="3.40.50.300">
    <property type="entry name" value="P-loop containing nucleotide triphosphate hydrolases"/>
    <property type="match status" value="1"/>
</dbReference>
<dbReference type="Gene3D" id="1.10.10.60">
    <property type="entry name" value="Homeodomain-like"/>
    <property type="match status" value="1"/>
</dbReference>
<name>A0A1G9RJH3_9ACTN</name>
<organism evidence="8 9">
    <name type="scientific">Geodermatophilus siccatus</name>
    <dbReference type="NCBI Taxonomy" id="1137991"/>
    <lineage>
        <taxon>Bacteria</taxon>
        <taxon>Bacillati</taxon>
        <taxon>Actinomycetota</taxon>
        <taxon>Actinomycetes</taxon>
        <taxon>Geodermatophilales</taxon>
        <taxon>Geodermatophilaceae</taxon>
        <taxon>Geodermatophilus</taxon>
    </lineage>
</organism>
<dbReference type="STRING" id="1137991.SAMN05660642_01946"/>
<dbReference type="RefSeq" id="WP_091216993.1">
    <property type="nucleotide sequence ID" value="NZ_FNHE01000004.1"/>
</dbReference>
<evidence type="ECO:0000313" key="8">
    <source>
        <dbReference type="EMBL" id="SDM23210.1"/>
    </source>
</evidence>
<dbReference type="InterPro" id="IPR002078">
    <property type="entry name" value="Sigma_54_int"/>
</dbReference>
<evidence type="ECO:0000259" key="7">
    <source>
        <dbReference type="PROSITE" id="PS50045"/>
    </source>
</evidence>
<dbReference type="SUPFAM" id="SSF46689">
    <property type="entry name" value="Homeodomain-like"/>
    <property type="match status" value="1"/>
</dbReference>
<keyword evidence="3" id="KW-0805">Transcription regulation</keyword>
<dbReference type="InterPro" id="IPR058031">
    <property type="entry name" value="AAA_lid_NorR"/>
</dbReference>
<feature type="region of interest" description="Disordered" evidence="6">
    <location>
        <begin position="310"/>
        <end position="329"/>
    </location>
</feature>
<dbReference type="InterPro" id="IPR002197">
    <property type="entry name" value="HTH_Fis"/>
</dbReference>
<dbReference type="Pfam" id="PF01590">
    <property type="entry name" value="GAF"/>
    <property type="match status" value="1"/>
</dbReference>
<dbReference type="SUPFAM" id="SSF52540">
    <property type="entry name" value="P-loop containing nucleoside triphosphate hydrolases"/>
    <property type="match status" value="1"/>
</dbReference>
<dbReference type="InterPro" id="IPR009057">
    <property type="entry name" value="Homeodomain-like_sf"/>
</dbReference>
<keyword evidence="4" id="KW-0238">DNA-binding</keyword>
<dbReference type="OrthoDB" id="5496274at2"/>
<evidence type="ECO:0000256" key="4">
    <source>
        <dbReference type="ARBA" id="ARBA00023125"/>
    </source>
</evidence>
<protein>
    <submittedName>
        <fullName evidence="8">Transcriptional regulator of acetoin/glycerol metabolism</fullName>
    </submittedName>
</protein>
<reference evidence="9" key="1">
    <citation type="submission" date="2016-10" db="EMBL/GenBank/DDBJ databases">
        <authorList>
            <person name="Varghese N."/>
            <person name="Submissions S."/>
        </authorList>
    </citation>
    <scope>NUCLEOTIDE SEQUENCE [LARGE SCALE GENOMIC DNA]</scope>
    <source>
        <strain evidence="9">DSM 45419</strain>
    </source>
</reference>
<dbReference type="GO" id="GO:0043565">
    <property type="term" value="F:sequence-specific DNA binding"/>
    <property type="evidence" value="ECO:0007669"/>
    <property type="project" value="InterPro"/>
</dbReference>
<evidence type="ECO:0000313" key="9">
    <source>
        <dbReference type="Proteomes" id="UP000198680"/>
    </source>
</evidence>
<dbReference type="Gene3D" id="3.30.450.40">
    <property type="match status" value="1"/>
</dbReference>
<evidence type="ECO:0000256" key="5">
    <source>
        <dbReference type="ARBA" id="ARBA00023163"/>
    </source>
</evidence>
<keyword evidence="1" id="KW-0547">Nucleotide-binding</keyword>
<dbReference type="PROSITE" id="PS50045">
    <property type="entry name" value="SIGMA54_INTERACT_4"/>
    <property type="match status" value="1"/>
</dbReference>
<evidence type="ECO:0000256" key="3">
    <source>
        <dbReference type="ARBA" id="ARBA00023015"/>
    </source>
</evidence>
<dbReference type="EMBL" id="FNHE01000004">
    <property type="protein sequence ID" value="SDM23210.1"/>
    <property type="molecule type" value="Genomic_DNA"/>
</dbReference>
<accession>A0A1G9RJH3</accession>
<sequence>MTGFDALTAEGLYRLRRARDEFLAGGLHGRTPPGLPAELVTAWRRALFYGVTPDLPAVPRVPGPRHPSLFAAASPVLERLVDSLSAADLAVVLSDARGRVEAVQAQSDDVRRHLERIDTGPGADLSETTTGLNGISAVVETGRPALVRGPQHVLGLYQETACAGAPIRDPLDHRLRGVLSLVSGLEVPPVLLSTLADTAAAAIERELLHHTEPRERVLLDAFLPERARTPAVLALDGRTRLVSDPAGSLLVDPDLDVLEDVAATAVRADRLGSEVVLLPGSGAVAHLREVLHGGVVAGVLVTLDPPEAPRPRTAAVTSPPVLTDPTPLPGLAGRSPAWQAVLRRVERVGDARILVVTGEWGTGRGALARAIGHRQGRRVIEFDAADVVADPRRPWLAELAAALQEDALVVIRGADALPARTAVAVRALLHRLLHGRVALTGTTDDGRPWHLDLVPAGGVEVVEVPPLRDRPGDVAELVAVLSAPLSADGGTLRLALDAEEAMRRWSWPGNVAELRALVSRLCAEVGSRRPVTPDDLPEEVRRVTRTFTGLEQTERTAIRAALRAHGGNRSRAAEALGIGRSTLYRKLRYYGLESS</sequence>
<dbReference type="InterPro" id="IPR003018">
    <property type="entry name" value="GAF"/>
</dbReference>
<keyword evidence="5" id="KW-0804">Transcription</keyword>
<dbReference type="PANTHER" id="PTHR32071:SF81">
    <property type="entry name" value="PROPIONATE CATABOLISM OPERON REGULATORY PROTEIN"/>
    <property type="match status" value="1"/>
</dbReference>
<dbReference type="InterPro" id="IPR027417">
    <property type="entry name" value="P-loop_NTPase"/>
</dbReference>
<dbReference type="PRINTS" id="PR01590">
    <property type="entry name" value="HTHFIS"/>
</dbReference>
<dbReference type="PANTHER" id="PTHR32071">
    <property type="entry name" value="TRANSCRIPTIONAL REGULATORY PROTEIN"/>
    <property type="match status" value="1"/>
</dbReference>
<dbReference type="GO" id="GO:0006355">
    <property type="term" value="P:regulation of DNA-templated transcription"/>
    <property type="evidence" value="ECO:0007669"/>
    <property type="project" value="InterPro"/>
</dbReference>
<feature type="domain" description="Sigma-54 factor interaction" evidence="7">
    <location>
        <begin position="331"/>
        <end position="523"/>
    </location>
</feature>
<proteinExistence type="predicted"/>
<evidence type="ECO:0000256" key="1">
    <source>
        <dbReference type="ARBA" id="ARBA00022741"/>
    </source>
</evidence>
<keyword evidence="9" id="KW-1185">Reference proteome</keyword>
<dbReference type="AlphaFoldDB" id="A0A1G9RJH3"/>
<dbReference type="Pfam" id="PF25601">
    <property type="entry name" value="AAA_lid_14"/>
    <property type="match status" value="1"/>
</dbReference>
<gene>
    <name evidence="8" type="ORF">SAMN05660642_01946</name>
</gene>
<dbReference type="Gene3D" id="1.10.8.60">
    <property type="match status" value="1"/>
</dbReference>
<keyword evidence="2" id="KW-0067">ATP-binding</keyword>
<dbReference type="Pfam" id="PF02954">
    <property type="entry name" value="HTH_8"/>
    <property type="match status" value="1"/>
</dbReference>
<evidence type="ECO:0000256" key="6">
    <source>
        <dbReference type="SAM" id="MobiDB-lite"/>
    </source>
</evidence>
<dbReference type="InterPro" id="IPR029016">
    <property type="entry name" value="GAF-like_dom_sf"/>
</dbReference>